<keyword evidence="3" id="KW-1185">Reference proteome</keyword>
<protein>
    <recommendedName>
        <fullName evidence="1">PiggyBac transposable element-derived protein domain-containing protein</fullName>
    </recommendedName>
</protein>
<dbReference type="PANTHER" id="PTHR46599">
    <property type="entry name" value="PIGGYBAC TRANSPOSABLE ELEMENT-DERIVED PROTEIN 4"/>
    <property type="match status" value="1"/>
</dbReference>
<proteinExistence type="predicted"/>
<accession>A0AAE1A3T2</accession>
<comment type="caution">
    <text evidence="2">The sequence shown here is derived from an EMBL/GenBank/DDBJ whole genome shotgun (WGS) entry which is preliminary data.</text>
</comment>
<dbReference type="PANTHER" id="PTHR46599:SF3">
    <property type="entry name" value="PIGGYBAC TRANSPOSABLE ELEMENT-DERIVED PROTEIN 4"/>
    <property type="match status" value="1"/>
</dbReference>
<evidence type="ECO:0000313" key="2">
    <source>
        <dbReference type="EMBL" id="KAK3780773.1"/>
    </source>
</evidence>
<dbReference type="AlphaFoldDB" id="A0AAE1A3T2"/>
<dbReference type="EMBL" id="JAWDGP010002685">
    <property type="protein sequence ID" value="KAK3780773.1"/>
    <property type="molecule type" value="Genomic_DNA"/>
</dbReference>
<dbReference type="Pfam" id="PF13843">
    <property type="entry name" value="DDE_Tnp_1_7"/>
    <property type="match status" value="1"/>
</dbReference>
<organism evidence="2 3">
    <name type="scientific">Elysia crispata</name>
    <name type="common">lettuce slug</name>
    <dbReference type="NCBI Taxonomy" id="231223"/>
    <lineage>
        <taxon>Eukaryota</taxon>
        <taxon>Metazoa</taxon>
        <taxon>Spiralia</taxon>
        <taxon>Lophotrochozoa</taxon>
        <taxon>Mollusca</taxon>
        <taxon>Gastropoda</taxon>
        <taxon>Heterobranchia</taxon>
        <taxon>Euthyneura</taxon>
        <taxon>Panpulmonata</taxon>
        <taxon>Sacoglossa</taxon>
        <taxon>Placobranchoidea</taxon>
        <taxon>Plakobranchidae</taxon>
        <taxon>Elysia</taxon>
    </lineage>
</organism>
<feature type="domain" description="PiggyBac transposable element-derived protein" evidence="1">
    <location>
        <begin position="53"/>
        <end position="258"/>
    </location>
</feature>
<sequence length="285" mass="33659">MEPSSLTWRKLQFDQCMLISKKTYFCPKIDFEDDPYVGDTSDKEIDYSSEDNEVDYFKLFLKERIINIIVTEANRYADQWIEVHTDYLMTHPPSRVHNWIKQGQPSAEEIKAFFSVIMNMGLNKKPELSDHCDSISESQKILWFADHFNQDRFQLLLKFLHFSDNQNIPLQEDPDYKLYKVKLIIDELQRTLKKYSAPYQHVIDESMVGYHGKTPHLRQYMPYKHNARFGIKLWCLCDTLTKYTSMFEVYKENMEHENDTAHGTTYYAADDKLQSAVPGRTSLTG</sequence>
<gene>
    <name evidence="2" type="ORF">RRG08_001878</name>
</gene>
<reference evidence="2" key="1">
    <citation type="journal article" date="2023" name="G3 (Bethesda)">
        <title>A reference genome for the long-term kleptoplast-retaining sea slug Elysia crispata morphotype clarki.</title>
        <authorList>
            <person name="Eastman K.E."/>
            <person name="Pendleton A.L."/>
            <person name="Shaikh M.A."/>
            <person name="Suttiyut T."/>
            <person name="Ogas R."/>
            <person name="Tomko P."/>
            <person name="Gavelis G."/>
            <person name="Widhalm J.R."/>
            <person name="Wisecaver J.H."/>
        </authorList>
    </citation>
    <scope>NUCLEOTIDE SEQUENCE</scope>
    <source>
        <strain evidence="2">ECLA1</strain>
    </source>
</reference>
<dbReference type="Proteomes" id="UP001283361">
    <property type="component" value="Unassembled WGS sequence"/>
</dbReference>
<name>A0AAE1A3T2_9GAST</name>
<evidence type="ECO:0000313" key="3">
    <source>
        <dbReference type="Proteomes" id="UP001283361"/>
    </source>
</evidence>
<dbReference type="InterPro" id="IPR029526">
    <property type="entry name" value="PGBD"/>
</dbReference>
<evidence type="ECO:0000259" key="1">
    <source>
        <dbReference type="Pfam" id="PF13843"/>
    </source>
</evidence>